<dbReference type="Gene3D" id="1.10.10.60">
    <property type="entry name" value="Homeodomain-like"/>
    <property type="match status" value="1"/>
</dbReference>
<feature type="transmembrane region" description="Helical" evidence="5">
    <location>
        <begin position="56"/>
        <end position="76"/>
    </location>
</feature>
<dbReference type="Pfam" id="PF12833">
    <property type="entry name" value="HTH_18"/>
    <property type="match status" value="1"/>
</dbReference>
<dbReference type="RefSeq" id="WP_110032950.1">
    <property type="nucleotide sequence ID" value="NZ_QGTR01000004.1"/>
</dbReference>
<evidence type="ECO:0000256" key="5">
    <source>
        <dbReference type="SAM" id="Phobius"/>
    </source>
</evidence>
<keyword evidence="1" id="KW-0805">Transcription regulation</keyword>
<evidence type="ECO:0000313" key="7">
    <source>
        <dbReference type="EMBL" id="PWV98769.1"/>
    </source>
</evidence>
<evidence type="ECO:0000313" key="8">
    <source>
        <dbReference type="Proteomes" id="UP000246352"/>
    </source>
</evidence>
<feature type="transmembrane region" description="Helical" evidence="5">
    <location>
        <begin position="156"/>
        <end position="179"/>
    </location>
</feature>
<feature type="transmembrane region" description="Helical" evidence="5">
    <location>
        <begin position="6"/>
        <end position="22"/>
    </location>
</feature>
<dbReference type="InterPro" id="IPR018060">
    <property type="entry name" value="HTH_AraC"/>
</dbReference>
<keyword evidence="5" id="KW-0472">Membrane</keyword>
<feature type="domain" description="HTH araC/xylS-type" evidence="6">
    <location>
        <begin position="242"/>
        <end position="347"/>
    </location>
</feature>
<accession>A0A317PJN3</accession>
<feature type="transmembrane region" description="Helical" evidence="5">
    <location>
        <begin position="88"/>
        <end position="109"/>
    </location>
</feature>
<feature type="transmembrane region" description="Helical" evidence="5">
    <location>
        <begin position="185"/>
        <end position="208"/>
    </location>
</feature>
<comment type="caution">
    <text evidence="7">The sequence shown here is derived from an EMBL/GenBank/DDBJ whole genome shotgun (WGS) entry which is preliminary data.</text>
</comment>
<keyword evidence="5" id="KW-1133">Transmembrane helix</keyword>
<feature type="transmembrane region" description="Helical" evidence="5">
    <location>
        <begin position="115"/>
        <end position="135"/>
    </location>
</feature>
<evidence type="ECO:0000259" key="6">
    <source>
        <dbReference type="PROSITE" id="PS01124"/>
    </source>
</evidence>
<feature type="transmembrane region" description="Helical" evidence="5">
    <location>
        <begin position="29"/>
        <end position="50"/>
    </location>
</feature>
<evidence type="ECO:0000256" key="1">
    <source>
        <dbReference type="ARBA" id="ARBA00023015"/>
    </source>
</evidence>
<feature type="region of interest" description="Disordered" evidence="4">
    <location>
        <begin position="216"/>
        <end position="235"/>
    </location>
</feature>
<dbReference type="GO" id="GO:0043565">
    <property type="term" value="F:sequence-specific DNA binding"/>
    <property type="evidence" value="ECO:0007669"/>
    <property type="project" value="InterPro"/>
</dbReference>
<keyword evidence="8" id="KW-1185">Reference proteome</keyword>
<dbReference type="OrthoDB" id="345413at2"/>
<keyword evidence="3" id="KW-0804">Transcription</keyword>
<protein>
    <submittedName>
        <fullName evidence="7">AraC family transcriptional regulator</fullName>
    </submittedName>
</protein>
<name>A0A317PJN3_9HYPH</name>
<dbReference type="AlphaFoldDB" id="A0A317PJN3"/>
<keyword evidence="2" id="KW-0238">DNA-binding</keyword>
<gene>
    <name evidence="7" type="ORF">DFR52_10458</name>
</gene>
<keyword evidence="5" id="KW-0812">Transmembrane</keyword>
<dbReference type="GO" id="GO:0003700">
    <property type="term" value="F:DNA-binding transcription factor activity"/>
    <property type="evidence" value="ECO:0007669"/>
    <property type="project" value="InterPro"/>
</dbReference>
<evidence type="ECO:0000256" key="2">
    <source>
        <dbReference type="ARBA" id="ARBA00023125"/>
    </source>
</evidence>
<dbReference type="EMBL" id="QGTR01000004">
    <property type="protein sequence ID" value="PWV98769.1"/>
    <property type="molecule type" value="Genomic_DNA"/>
</dbReference>
<dbReference type="SMART" id="SM00342">
    <property type="entry name" value="HTH_ARAC"/>
    <property type="match status" value="1"/>
</dbReference>
<sequence>MLTIPLPFVIALFLLVLLIRLAGQRNRALVPVMVFMAACTTLVTIVGLRWSFDLRAVRFAQPIVACMLPPLAWVLFSGLMRSRNGWQLLPHALPVVLVAAVLAADTLFAPVPRSSVDLILAASYFGYGLALLRIASAGPDGLVAVRLSESVPANRAAIVSGLILIVSGAVDLLVAGEFLLDRGAYVAPIIAAANLVSLALLAWVVAFLGQALPPSADTDEPADREPAAAGPVAVSTPTASDKDIVAAIDRLIRERQLYRDPELTLNRLARKAVIPTRRISGAVNRVLGQNVSQLVNGYRIEEAKRLLRETDMVVTAVMFESGFQTKSNFNREFLRAVGMSPSDFRRSGSAGAGAGIAPVRE</sequence>
<dbReference type="PANTHER" id="PTHR43280">
    <property type="entry name" value="ARAC-FAMILY TRANSCRIPTIONAL REGULATOR"/>
    <property type="match status" value="1"/>
</dbReference>
<reference evidence="7 8" key="1">
    <citation type="submission" date="2018-05" db="EMBL/GenBank/DDBJ databases">
        <title>Genomic Encyclopedia of Type Strains, Phase IV (KMG-IV): sequencing the most valuable type-strain genomes for metagenomic binning, comparative biology and taxonomic classification.</title>
        <authorList>
            <person name="Goeker M."/>
        </authorList>
    </citation>
    <scope>NUCLEOTIDE SEQUENCE [LARGE SCALE GENOMIC DNA]</scope>
    <source>
        <strain evidence="7 8">DSM 16791</strain>
    </source>
</reference>
<dbReference type="PANTHER" id="PTHR43280:SF29">
    <property type="entry name" value="ARAC-FAMILY TRANSCRIPTIONAL REGULATOR"/>
    <property type="match status" value="1"/>
</dbReference>
<dbReference type="PROSITE" id="PS01124">
    <property type="entry name" value="HTH_ARAC_FAMILY_2"/>
    <property type="match status" value="1"/>
</dbReference>
<evidence type="ECO:0000256" key="3">
    <source>
        <dbReference type="ARBA" id="ARBA00023163"/>
    </source>
</evidence>
<evidence type="ECO:0000256" key="4">
    <source>
        <dbReference type="SAM" id="MobiDB-lite"/>
    </source>
</evidence>
<dbReference type="SUPFAM" id="SSF46689">
    <property type="entry name" value="Homeodomain-like"/>
    <property type="match status" value="1"/>
</dbReference>
<dbReference type="Proteomes" id="UP000246352">
    <property type="component" value="Unassembled WGS sequence"/>
</dbReference>
<proteinExistence type="predicted"/>
<dbReference type="InterPro" id="IPR009057">
    <property type="entry name" value="Homeodomain-like_sf"/>
</dbReference>
<organism evidence="7 8">
    <name type="scientific">Hoeflea marina</name>
    <dbReference type="NCBI Taxonomy" id="274592"/>
    <lineage>
        <taxon>Bacteria</taxon>
        <taxon>Pseudomonadati</taxon>
        <taxon>Pseudomonadota</taxon>
        <taxon>Alphaproteobacteria</taxon>
        <taxon>Hyphomicrobiales</taxon>
        <taxon>Rhizobiaceae</taxon>
        <taxon>Hoeflea</taxon>
    </lineage>
</organism>